<dbReference type="GeneID" id="63803185"/>
<dbReference type="OrthoDB" id="5594463at2759"/>
<gene>
    <name evidence="2" type="ORF">DL89DRAFT_265139</name>
</gene>
<dbReference type="AlphaFoldDB" id="A0A1Y1WHZ2"/>
<name>A0A1Y1WHZ2_9FUNG</name>
<keyword evidence="3" id="KW-1185">Reference proteome</keyword>
<organism evidence="2 3">
    <name type="scientific">Linderina pennispora</name>
    <dbReference type="NCBI Taxonomy" id="61395"/>
    <lineage>
        <taxon>Eukaryota</taxon>
        <taxon>Fungi</taxon>
        <taxon>Fungi incertae sedis</taxon>
        <taxon>Zoopagomycota</taxon>
        <taxon>Kickxellomycotina</taxon>
        <taxon>Kickxellomycetes</taxon>
        <taxon>Kickxellales</taxon>
        <taxon>Kickxellaceae</taxon>
        <taxon>Linderina</taxon>
    </lineage>
</organism>
<protein>
    <submittedName>
        <fullName evidence="2">Uncharacterized protein</fullName>
    </submittedName>
</protein>
<evidence type="ECO:0000256" key="1">
    <source>
        <dbReference type="SAM" id="MobiDB-lite"/>
    </source>
</evidence>
<dbReference type="RefSeq" id="XP_040746315.1">
    <property type="nucleotide sequence ID" value="XM_040886537.1"/>
</dbReference>
<feature type="non-terminal residue" evidence="2">
    <location>
        <position position="204"/>
    </location>
</feature>
<sequence>MIRLVILGGIGFAFYRGFRMLMIAREINRVLHESGMHGSSGKGPLGDVVSYIKQTIERLAPFSIFSSTRPSATLLRGLAEDAVLAAYEVDPQVRDLIGAGSAVSLGEPLEFSSSSSVSSSSGKQRTDIEAIFPVFADNQATHVFLRVTGQVEDDVKEAKVWLLAKTENDQIVELELDVLNDSQTAGRSEKHAKRRVQDAEFKDL</sequence>
<dbReference type="EMBL" id="MCFD01000002">
    <property type="protein sequence ID" value="ORX72975.1"/>
    <property type="molecule type" value="Genomic_DNA"/>
</dbReference>
<accession>A0A1Y1WHZ2</accession>
<evidence type="ECO:0000313" key="2">
    <source>
        <dbReference type="EMBL" id="ORX72975.1"/>
    </source>
</evidence>
<evidence type="ECO:0000313" key="3">
    <source>
        <dbReference type="Proteomes" id="UP000193922"/>
    </source>
</evidence>
<dbReference type="Proteomes" id="UP000193922">
    <property type="component" value="Unassembled WGS sequence"/>
</dbReference>
<feature type="region of interest" description="Disordered" evidence="1">
    <location>
        <begin position="183"/>
        <end position="204"/>
    </location>
</feature>
<comment type="caution">
    <text evidence="2">The sequence shown here is derived from an EMBL/GenBank/DDBJ whole genome shotgun (WGS) entry which is preliminary data.</text>
</comment>
<feature type="compositionally biased region" description="Basic and acidic residues" evidence="1">
    <location>
        <begin position="195"/>
        <end position="204"/>
    </location>
</feature>
<proteinExistence type="predicted"/>
<reference evidence="2 3" key="1">
    <citation type="submission" date="2016-07" db="EMBL/GenBank/DDBJ databases">
        <title>Pervasive Adenine N6-methylation of Active Genes in Fungi.</title>
        <authorList>
            <consortium name="DOE Joint Genome Institute"/>
            <person name="Mondo S.J."/>
            <person name="Dannebaum R.O."/>
            <person name="Kuo R.C."/>
            <person name="Labutti K."/>
            <person name="Haridas S."/>
            <person name="Kuo A."/>
            <person name="Salamov A."/>
            <person name="Ahrendt S.R."/>
            <person name="Lipzen A."/>
            <person name="Sullivan W."/>
            <person name="Andreopoulos W.B."/>
            <person name="Clum A."/>
            <person name="Lindquist E."/>
            <person name="Daum C."/>
            <person name="Ramamoorthy G.K."/>
            <person name="Gryganskyi A."/>
            <person name="Culley D."/>
            <person name="Magnuson J.K."/>
            <person name="James T.Y."/>
            <person name="O'Malley M.A."/>
            <person name="Stajich J.E."/>
            <person name="Spatafora J.W."/>
            <person name="Visel A."/>
            <person name="Grigoriev I.V."/>
        </authorList>
    </citation>
    <scope>NUCLEOTIDE SEQUENCE [LARGE SCALE GENOMIC DNA]</scope>
    <source>
        <strain evidence="2 3">ATCC 12442</strain>
    </source>
</reference>